<protein>
    <submittedName>
        <fullName evidence="2">Uncharacterized protein</fullName>
    </submittedName>
</protein>
<name>A0A6B0T5U8_9EURY</name>
<comment type="caution">
    <text evidence="2">The sequence shown here is derived from an EMBL/GenBank/DDBJ whole genome shotgun (WGS) entry which is preliminary data.</text>
</comment>
<dbReference type="InterPro" id="IPR055542">
    <property type="entry name" value="DUF7118"/>
</dbReference>
<dbReference type="RefSeq" id="WP_159763718.1">
    <property type="nucleotide sequence ID" value="NZ_WUUT01000003.1"/>
</dbReference>
<evidence type="ECO:0000313" key="2">
    <source>
        <dbReference type="EMBL" id="MXR51566.1"/>
    </source>
</evidence>
<evidence type="ECO:0000313" key="3">
    <source>
        <dbReference type="Proteomes" id="UP000466535"/>
    </source>
</evidence>
<evidence type="ECO:0000256" key="1">
    <source>
        <dbReference type="SAM" id="Coils"/>
    </source>
</evidence>
<accession>A0A6B0T5U8</accession>
<proteinExistence type="predicted"/>
<dbReference type="AlphaFoldDB" id="A0A6B0T5U8"/>
<dbReference type="EMBL" id="WUUT01000003">
    <property type="protein sequence ID" value="MXR51566.1"/>
    <property type="molecule type" value="Genomic_DNA"/>
</dbReference>
<organism evidence="2 3">
    <name type="scientific">Halovenus carboxidivorans</name>
    <dbReference type="NCBI Taxonomy" id="2692199"/>
    <lineage>
        <taxon>Archaea</taxon>
        <taxon>Methanobacteriati</taxon>
        <taxon>Methanobacteriota</taxon>
        <taxon>Stenosarchaea group</taxon>
        <taxon>Halobacteria</taxon>
        <taxon>Halobacteriales</taxon>
        <taxon>Haloarculaceae</taxon>
        <taxon>Halovenus</taxon>
    </lineage>
</organism>
<sequence>MSTSDSRHELIAALDRREAELDRRQRRVEEYGEAELAAMTDAYESFYRVLDIYQDQVTGDDGDIQTIVEFQGEIERVMSDIPDDVLHADIFEECDEYLQQKWFSDSDFEHVYERLEPVADLADRIEDRDEALEGYRKARRDVETRLRECRDEIEELERLSELAEADLDAPIERLEEPIRAYNEAAREAFREFKRSAPAREVMAFLDEMEAYPLVDFTSPPRDVVEYIETNPPGEEPIATILDYADYSRSKLEHYVDEPNKLKHAVEGHRAYLEALDGEPLTVSWPPPQAEALRYRCRELTAAVNRIDPAVVEQLRTVAALPRETEYERLRNSAVVRQELSEEERERLQSEAIEDELAELRAERDRLMEALESYPER</sequence>
<dbReference type="Proteomes" id="UP000466535">
    <property type="component" value="Unassembled WGS sequence"/>
</dbReference>
<feature type="coiled-coil region" evidence="1">
    <location>
        <begin position="342"/>
        <end position="376"/>
    </location>
</feature>
<gene>
    <name evidence="2" type="ORF">GRX03_08110</name>
</gene>
<dbReference type="Pfam" id="PF23432">
    <property type="entry name" value="DUF7118"/>
    <property type="match status" value="1"/>
</dbReference>
<keyword evidence="3" id="KW-1185">Reference proteome</keyword>
<reference evidence="2 3" key="1">
    <citation type="submission" date="2019-12" db="EMBL/GenBank/DDBJ databases">
        <title>Isolation and characterization of three novel carbon monoxide-oxidizing members of Halobacteria from salione crusts and soils.</title>
        <authorList>
            <person name="Myers M.R."/>
            <person name="King G.M."/>
        </authorList>
    </citation>
    <scope>NUCLEOTIDE SEQUENCE [LARGE SCALE GENOMIC DNA]</scope>
    <source>
        <strain evidence="2 3">WSH3</strain>
    </source>
</reference>
<keyword evidence="1" id="KW-0175">Coiled coil</keyword>
<dbReference type="OrthoDB" id="204360at2157"/>
<feature type="coiled-coil region" evidence="1">
    <location>
        <begin position="132"/>
        <end position="166"/>
    </location>
</feature>